<dbReference type="InterPro" id="IPR016148">
    <property type="entry name" value="Pili_assmbl_chaperone_C"/>
</dbReference>
<dbReference type="Proteomes" id="UP000254716">
    <property type="component" value="Unassembled WGS sequence"/>
</dbReference>
<organism evidence="2 3">
    <name type="scientific">Escherichia coli</name>
    <dbReference type="NCBI Taxonomy" id="562"/>
    <lineage>
        <taxon>Bacteria</taxon>
        <taxon>Pseudomonadati</taxon>
        <taxon>Pseudomonadota</taxon>
        <taxon>Gammaproteobacteria</taxon>
        <taxon>Enterobacterales</taxon>
        <taxon>Enterobacteriaceae</taxon>
        <taxon>Escherichia</taxon>
    </lineage>
</organism>
<proteinExistence type="predicted"/>
<gene>
    <name evidence="2" type="ORF">NCTC9081_02110</name>
</gene>
<reference evidence="2 3" key="1">
    <citation type="submission" date="2018-06" db="EMBL/GenBank/DDBJ databases">
        <authorList>
            <consortium name="Pathogen Informatics"/>
            <person name="Doyle S."/>
        </authorList>
    </citation>
    <scope>NUCLEOTIDE SEQUENCE [LARGE SCALE GENOMIC DNA]</scope>
    <source>
        <strain evidence="2 3">NCTC9081</strain>
    </source>
</reference>
<sequence>MIAPFSNDVIKVNGMSGRTSSAKVHFFAINDFGGSIEGNANL</sequence>
<accession>A0A376VXC4</accession>
<dbReference type="SUPFAM" id="SSF49584">
    <property type="entry name" value="Periplasmic chaperone C-domain"/>
    <property type="match status" value="1"/>
</dbReference>
<feature type="domain" description="Pili assembly chaperone C-terminal" evidence="1">
    <location>
        <begin position="1"/>
        <end position="36"/>
    </location>
</feature>
<evidence type="ECO:0000313" key="2">
    <source>
        <dbReference type="EMBL" id="STJ16711.1"/>
    </source>
</evidence>
<dbReference type="InterPro" id="IPR036316">
    <property type="entry name" value="Pili_assmbl_chap_C_dom_sf"/>
</dbReference>
<dbReference type="AlphaFoldDB" id="A0A376VXC4"/>
<evidence type="ECO:0000259" key="1">
    <source>
        <dbReference type="Pfam" id="PF02753"/>
    </source>
</evidence>
<dbReference type="EMBL" id="UGCV01000008">
    <property type="protein sequence ID" value="STJ16711.1"/>
    <property type="molecule type" value="Genomic_DNA"/>
</dbReference>
<dbReference type="Pfam" id="PF02753">
    <property type="entry name" value="PapD_C"/>
    <property type="match status" value="1"/>
</dbReference>
<evidence type="ECO:0000313" key="3">
    <source>
        <dbReference type="Proteomes" id="UP000254716"/>
    </source>
</evidence>
<protein>
    <submittedName>
        <fullName evidence="2">Chaperone protein EcpD</fullName>
    </submittedName>
</protein>
<dbReference type="InterPro" id="IPR013783">
    <property type="entry name" value="Ig-like_fold"/>
</dbReference>
<name>A0A376VXC4_ECOLX</name>
<dbReference type="Gene3D" id="2.60.40.10">
    <property type="entry name" value="Immunoglobulins"/>
    <property type="match status" value="1"/>
</dbReference>